<comment type="caution">
    <text evidence="2">The sequence shown here is derived from an EMBL/GenBank/DDBJ whole genome shotgun (WGS) entry which is preliminary data.</text>
</comment>
<gene>
    <name evidence="2" type="ORF">D0T11_03205</name>
</gene>
<proteinExistence type="predicted"/>
<reference evidence="2 3" key="1">
    <citation type="submission" date="2019-01" db="EMBL/GenBank/DDBJ databases">
        <title>Hymenobacter humicola sp. nov., isolated from soils in Antarctica.</title>
        <authorList>
            <person name="Sedlacek I."/>
            <person name="Holochova P."/>
            <person name="Kralova S."/>
            <person name="Pantucek R."/>
            <person name="Stankova E."/>
            <person name="Vrbovska V."/>
            <person name="Kristofova L."/>
            <person name="Svec P."/>
            <person name="Busse H.-J."/>
        </authorList>
    </citation>
    <scope>NUCLEOTIDE SEQUENCE [LARGE SCALE GENOMIC DNA]</scope>
    <source>
        <strain evidence="2 3">CCM 8852</strain>
    </source>
</reference>
<dbReference type="Proteomes" id="UP000284250">
    <property type="component" value="Unassembled WGS sequence"/>
</dbReference>
<keyword evidence="3" id="KW-1185">Reference proteome</keyword>
<dbReference type="RefSeq" id="WP_119654340.1">
    <property type="nucleotide sequence ID" value="NZ_JBHUOI010000002.1"/>
</dbReference>
<evidence type="ECO:0000256" key="1">
    <source>
        <dbReference type="SAM" id="MobiDB-lite"/>
    </source>
</evidence>
<organism evidence="2 3">
    <name type="scientific">Hymenobacter rubripertinctus</name>
    <dbReference type="NCBI Taxonomy" id="2029981"/>
    <lineage>
        <taxon>Bacteria</taxon>
        <taxon>Pseudomonadati</taxon>
        <taxon>Bacteroidota</taxon>
        <taxon>Cytophagia</taxon>
        <taxon>Cytophagales</taxon>
        <taxon>Hymenobacteraceae</taxon>
        <taxon>Hymenobacter</taxon>
    </lineage>
</organism>
<name>A0A418R7U7_9BACT</name>
<evidence type="ECO:0000313" key="2">
    <source>
        <dbReference type="EMBL" id="RIY13459.1"/>
    </source>
</evidence>
<protein>
    <submittedName>
        <fullName evidence="2">Uncharacterized protein</fullName>
    </submittedName>
</protein>
<dbReference type="OrthoDB" id="7626281at2"/>
<sequence>MLLLNSLAYFIFQHCIIRVNGQDSVLAAAVGKDLKGKFSPVLYCLGIGASFWQPWRAGAVYVAVAVAVALMWGWCPTSAWDAARSRNRPTPERRRWPQAAVSCRFGYRYATLPQESHPPNGPSTTCNCSPFSEAGKKGEQIHQHSCSPFLEAGKKGEQIHQHSCSSFFHSFKKGEQRPGCNEAWPTRQRENRNSKPIFFSPANHWRQSRILAP</sequence>
<dbReference type="EMBL" id="QYCN01000003">
    <property type="protein sequence ID" value="RIY13459.1"/>
    <property type="molecule type" value="Genomic_DNA"/>
</dbReference>
<evidence type="ECO:0000313" key="3">
    <source>
        <dbReference type="Proteomes" id="UP000284250"/>
    </source>
</evidence>
<accession>A0A418R7U7</accession>
<feature type="region of interest" description="Disordered" evidence="1">
    <location>
        <begin position="172"/>
        <end position="195"/>
    </location>
</feature>
<dbReference type="AlphaFoldDB" id="A0A418R7U7"/>